<dbReference type="GO" id="GO:0016788">
    <property type="term" value="F:hydrolase activity, acting on ester bonds"/>
    <property type="evidence" value="ECO:0007669"/>
    <property type="project" value="UniProtKB-ARBA"/>
</dbReference>
<reference evidence="2" key="1">
    <citation type="submission" date="2016-10" db="EMBL/GenBank/DDBJ databases">
        <authorList>
            <person name="Varghese N."/>
            <person name="Submissions S."/>
        </authorList>
    </citation>
    <scope>NUCLEOTIDE SEQUENCE [LARGE SCALE GENOMIC DNA]</scope>
    <source>
        <strain evidence="2">DSM 19886</strain>
    </source>
</reference>
<dbReference type="RefSeq" id="WP_089895357.1">
    <property type="nucleotide sequence ID" value="NZ_FNGV01000019.1"/>
</dbReference>
<gene>
    <name evidence="1" type="ORF">SAMN04488514_11939</name>
</gene>
<sequence>MMKLNFFYGFLLLTLILQGCNSTKEVIRENIEWSDLWWENEPDTSKPRVLFIGNSITRGYFKKVSSKLSEKANCDRYATSRSIADPSLIKETKIAMGKYGHSVIHFNNGLHGWHLNGKQYEEGLRKFVKFLKKHKSKNCKLLYALTTPVPSKEPDLKLDPKRNGIILERNMIARQVMAENGIQVIDLYELMVTELEKYSVSKGDVHYKQEGYERLAEKISGVIGRLLEN</sequence>
<dbReference type="Gene3D" id="3.40.50.1110">
    <property type="entry name" value="SGNH hydrolase"/>
    <property type="match status" value="1"/>
</dbReference>
<dbReference type="STRING" id="192904.SAMN04488514_11939"/>
<evidence type="ECO:0000313" key="2">
    <source>
        <dbReference type="Proteomes" id="UP000199440"/>
    </source>
</evidence>
<protein>
    <submittedName>
        <fullName evidence="1">GDSL-like Lipase/Acylhydrolase</fullName>
    </submittedName>
</protein>
<dbReference type="CDD" id="cd00229">
    <property type="entry name" value="SGNH_hydrolase"/>
    <property type="match status" value="1"/>
</dbReference>
<dbReference type="Proteomes" id="UP000199440">
    <property type="component" value="Unassembled WGS sequence"/>
</dbReference>
<dbReference type="AlphaFoldDB" id="A0A1G9XVK6"/>
<evidence type="ECO:0000313" key="1">
    <source>
        <dbReference type="EMBL" id="SDN00882.1"/>
    </source>
</evidence>
<proteinExistence type="predicted"/>
<keyword evidence="1" id="KW-0378">Hydrolase</keyword>
<organism evidence="1 2">
    <name type="scientific">Kriegella aquimaris</name>
    <dbReference type="NCBI Taxonomy" id="192904"/>
    <lineage>
        <taxon>Bacteria</taxon>
        <taxon>Pseudomonadati</taxon>
        <taxon>Bacteroidota</taxon>
        <taxon>Flavobacteriia</taxon>
        <taxon>Flavobacteriales</taxon>
        <taxon>Flavobacteriaceae</taxon>
        <taxon>Kriegella</taxon>
    </lineage>
</organism>
<dbReference type="SUPFAM" id="SSF52266">
    <property type="entry name" value="SGNH hydrolase"/>
    <property type="match status" value="1"/>
</dbReference>
<name>A0A1G9XVK6_9FLAO</name>
<keyword evidence="2" id="KW-1185">Reference proteome</keyword>
<accession>A0A1G9XVK6</accession>
<dbReference type="EMBL" id="FNGV01000019">
    <property type="protein sequence ID" value="SDN00882.1"/>
    <property type="molecule type" value="Genomic_DNA"/>
</dbReference>
<dbReference type="PROSITE" id="PS51257">
    <property type="entry name" value="PROKAR_LIPOPROTEIN"/>
    <property type="match status" value="1"/>
</dbReference>
<dbReference type="InterPro" id="IPR036514">
    <property type="entry name" value="SGNH_hydro_sf"/>
</dbReference>
<dbReference type="OrthoDB" id="978055at2"/>